<dbReference type="Proteomes" id="UP000565286">
    <property type="component" value="Unassembled WGS sequence"/>
</dbReference>
<dbReference type="EMBL" id="JACIDV010000004">
    <property type="protein sequence ID" value="MBB3945693.1"/>
    <property type="molecule type" value="Genomic_DNA"/>
</dbReference>
<proteinExistence type="predicted"/>
<dbReference type="RefSeq" id="WP_183895363.1">
    <property type="nucleotide sequence ID" value="NZ_JACIDV010000004.1"/>
</dbReference>
<accession>A0A7W6G182</accession>
<name>A0A7W6G182_9HYPH</name>
<organism evidence="1 2">
    <name type="scientific">Rhizobium skierniewicense</name>
    <dbReference type="NCBI Taxonomy" id="984260"/>
    <lineage>
        <taxon>Bacteria</taxon>
        <taxon>Pseudomonadati</taxon>
        <taxon>Pseudomonadota</taxon>
        <taxon>Alphaproteobacteria</taxon>
        <taxon>Hyphomicrobiales</taxon>
        <taxon>Rhizobiaceae</taxon>
        <taxon>Rhizobium/Agrobacterium group</taxon>
        <taxon>Rhizobium</taxon>
    </lineage>
</organism>
<evidence type="ECO:0000313" key="2">
    <source>
        <dbReference type="Proteomes" id="UP000565286"/>
    </source>
</evidence>
<sequence length="94" mass="10857">MNYFGSSKAGQWLAGQLPRIDRVLAIVEYDQKSTAHIIDCGDEDQFIQWVSETHDDDEIMRSHDDNWNWTETEEEHLNRIGCRVTFCAIANLVG</sequence>
<reference evidence="1 2" key="1">
    <citation type="submission" date="2020-08" db="EMBL/GenBank/DDBJ databases">
        <title>Genomic Encyclopedia of Type Strains, Phase IV (KMG-IV): sequencing the most valuable type-strain genomes for metagenomic binning, comparative biology and taxonomic classification.</title>
        <authorList>
            <person name="Goeker M."/>
        </authorList>
    </citation>
    <scope>NUCLEOTIDE SEQUENCE [LARGE SCALE GENOMIC DNA]</scope>
    <source>
        <strain evidence="1 2">DSM 26438</strain>
    </source>
</reference>
<gene>
    <name evidence="1" type="ORF">GGQ73_001628</name>
</gene>
<dbReference type="AlphaFoldDB" id="A0A7W6G182"/>
<keyword evidence="2" id="KW-1185">Reference proteome</keyword>
<comment type="caution">
    <text evidence="1">The sequence shown here is derived from an EMBL/GenBank/DDBJ whole genome shotgun (WGS) entry which is preliminary data.</text>
</comment>
<evidence type="ECO:0000313" key="1">
    <source>
        <dbReference type="EMBL" id="MBB3945693.1"/>
    </source>
</evidence>
<protein>
    <submittedName>
        <fullName evidence="1">Uncharacterized protein</fullName>
    </submittedName>
</protein>